<evidence type="ECO:0000256" key="4">
    <source>
        <dbReference type="ARBA" id="ARBA00049360"/>
    </source>
</evidence>
<evidence type="ECO:0008006" key="7">
    <source>
        <dbReference type="Google" id="ProtNLM"/>
    </source>
</evidence>
<comment type="similarity">
    <text evidence="2">Belongs to the actin family. ARP6 subfamily.</text>
</comment>
<dbReference type="SMART" id="SM00268">
    <property type="entry name" value="ACTIN"/>
    <property type="match status" value="1"/>
</dbReference>
<proteinExistence type="inferred from homology"/>
<dbReference type="Gene3D" id="3.90.640.10">
    <property type="entry name" value="Actin, Chain A, domain 4"/>
    <property type="match status" value="1"/>
</dbReference>
<comment type="subcellular location">
    <subcellularLocation>
        <location evidence="1">Cytoplasm</location>
    </subcellularLocation>
</comment>
<gene>
    <name evidence="5" type="ORF">P43SY_001585</name>
</gene>
<evidence type="ECO:0000256" key="3">
    <source>
        <dbReference type="ARBA" id="ARBA00022490"/>
    </source>
</evidence>
<evidence type="ECO:0000256" key="2">
    <source>
        <dbReference type="ARBA" id="ARBA00005665"/>
    </source>
</evidence>
<dbReference type="InterPro" id="IPR043129">
    <property type="entry name" value="ATPase_NBD"/>
</dbReference>
<dbReference type="Proteomes" id="UP001209570">
    <property type="component" value="Unassembled WGS sequence"/>
</dbReference>
<dbReference type="Pfam" id="PF00022">
    <property type="entry name" value="Actin"/>
    <property type="match status" value="1"/>
</dbReference>
<dbReference type="CDD" id="cd10210">
    <property type="entry name" value="ASKHA_NBD_Arp6"/>
    <property type="match status" value="1"/>
</dbReference>
<reference evidence="5" key="1">
    <citation type="submission" date="2021-12" db="EMBL/GenBank/DDBJ databases">
        <title>Prjna785345.</title>
        <authorList>
            <person name="Rujirawat T."/>
            <person name="Krajaejun T."/>
        </authorList>
    </citation>
    <scope>NUCLEOTIDE SEQUENCE</scope>
    <source>
        <strain evidence="5">Pi057C3</strain>
    </source>
</reference>
<comment type="caution">
    <text evidence="5">The sequence shown here is derived from an EMBL/GenBank/DDBJ whole genome shotgun (WGS) entry which is preliminary data.</text>
</comment>
<dbReference type="Gene3D" id="2.30.36.70">
    <property type="entry name" value="Actin, Chain A, domain 2"/>
    <property type="match status" value="1"/>
</dbReference>
<dbReference type="InterPro" id="IPR004000">
    <property type="entry name" value="Actin"/>
</dbReference>
<dbReference type="GO" id="GO:0005634">
    <property type="term" value="C:nucleus"/>
    <property type="evidence" value="ECO:0007669"/>
    <property type="project" value="UniProtKB-ARBA"/>
</dbReference>
<protein>
    <recommendedName>
        <fullName evidence="7">Actin-related protein 6</fullName>
    </recommendedName>
</protein>
<dbReference type="GO" id="GO:0005737">
    <property type="term" value="C:cytoplasm"/>
    <property type="evidence" value="ECO:0007669"/>
    <property type="project" value="UniProtKB-SubCell"/>
</dbReference>
<evidence type="ECO:0000256" key="1">
    <source>
        <dbReference type="ARBA" id="ARBA00004496"/>
    </source>
</evidence>
<comment type="catalytic activity">
    <reaction evidence="4">
        <text>ATP + H2O = ADP + phosphate + H(+)</text>
        <dbReference type="Rhea" id="RHEA:13065"/>
        <dbReference type="ChEBI" id="CHEBI:15377"/>
        <dbReference type="ChEBI" id="CHEBI:15378"/>
        <dbReference type="ChEBI" id="CHEBI:30616"/>
        <dbReference type="ChEBI" id="CHEBI:43474"/>
        <dbReference type="ChEBI" id="CHEBI:456216"/>
    </reaction>
</comment>
<name>A0AAD5LQ45_PYTIN</name>
<dbReference type="PANTHER" id="PTHR11937">
    <property type="entry name" value="ACTIN"/>
    <property type="match status" value="1"/>
</dbReference>
<dbReference type="EMBL" id="JAKCXM010000039">
    <property type="protein sequence ID" value="KAJ0405853.1"/>
    <property type="molecule type" value="Genomic_DNA"/>
</dbReference>
<dbReference type="AlphaFoldDB" id="A0AAD5LQ45"/>
<organism evidence="5 6">
    <name type="scientific">Pythium insidiosum</name>
    <name type="common">Pythiosis disease agent</name>
    <dbReference type="NCBI Taxonomy" id="114742"/>
    <lineage>
        <taxon>Eukaryota</taxon>
        <taxon>Sar</taxon>
        <taxon>Stramenopiles</taxon>
        <taxon>Oomycota</taxon>
        <taxon>Peronosporomycetes</taxon>
        <taxon>Pythiales</taxon>
        <taxon>Pythiaceae</taxon>
        <taxon>Pythium</taxon>
    </lineage>
</organism>
<evidence type="ECO:0000313" key="5">
    <source>
        <dbReference type="EMBL" id="KAJ0405853.1"/>
    </source>
</evidence>
<dbReference type="SUPFAM" id="SSF53067">
    <property type="entry name" value="Actin-like ATPase domain"/>
    <property type="match status" value="2"/>
</dbReference>
<dbReference type="Gene3D" id="3.30.420.40">
    <property type="match status" value="2"/>
</dbReference>
<keyword evidence="3" id="KW-0963">Cytoplasm</keyword>
<evidence type="ECO:0000313" key="6">
    <source>
        <dbReference type="Proteomes" id="UP001209570"/>
    </source>
</evidence>
<dbReference type="FunFam" id="3.90.640.10:FF:000014">
    <property type="entry name" value="Putative actin-related protein 6"/>
    <property type="match status" value="1"/>
</dbReference>
<keyword evidence="6" id="KW-1185">Reference proteome</keyword>
<accession>A0AAD5LQ45</accession>
<sequence length="410" mass="44124">MTSLPSAAIALDMGGATIKAGRVPRGAGSQSLDDGGAAVVLANHAATAAATATATATANGALLLGAALHEQERQRAKLRYMRPIERGYCVNWNLEAEIWTHLLDEELRADPREHALVATAPLFAPAAVDAAMDELVFEHFGFPAFCRVAAAEMSALAHTQSSASSASSSSSCQLVVDAGFSFTHVAPVINGRVARRAVKRVNVGGKLLTNYLKHVVSFRQYDVRDAPLVVDELKQALCFCSLSFADDLARLRTDRVRWLLPDFVRCFRGRALAPGEQAPAQVLDVGLERVAVPELLFHPSDIGLDQAGVAEAVMQALALCPRETHSTLLANVLLVGGSTRLPNFAQRLAQDLRPLAPSDVAIQLHAAPDPILATWQGCRLFAARPENEPQFVTKAEYDEHGAAAWHRRRR</sequence>